<reference evidence="1 2" key="1">
    <citation type="submission" date="2017-06" db="EMBL/GenBank/DDBJ databases">
        <authorList>
            <person name="Kim H.J."/>
            <person name="Triplett B.A."/>
        </authorList>
    </citation>
    <scope>NUCLEOTIDE SEQUENCE [LARGE SCALE GENOMIC DNA]</scope>
    <source>
        <strain evidence="1 2">DSM 43151</strain>
    </source>
</reference>
<organism evidence="1 2">
    <name type="scientific">Actinoplanes regularis</name>
    <dbReference type="NCBI Taxonomy" id="52697"/>
    <lineage>
        <taxon>Bacteria</taxon>
        <taxon>Bacillati</taxon>
        <taxon>Actinomycetota</taxon>
        <taxon>Actinomycetes</taxon>
        <taxon>Micromonosporales</taxon>
        <taxon>Micromonosporaceae</taxon>
        <taxon>Actinoplanes</taxon>
    </lineage>
</organism>
<protein>
    <submittedName>
        <fullName evidence="1">Uncharacterized protein</fullName>
    </submittedName>
</protein>
<accession>A0A239EZ13</accession>
<name>A0A239EZ13_9ACTN</name>
<evidence type="ECO:0000313" key="2">
    <source>
        <dbReference type="Proteomes" id="UP000198415"/>
    </source>
</evidence>
<dbReference type="AlphaFoldDB" id="A0A239EZ13"/>
<dbReference type="EMBL" id="FZNR01000016">
    <property type="protein sequence ID" value="SNS49142.1"/>
    <property type="molecule type" value="Genomic_DNA"/>
</dbReference>
<gene>
    <name evidence="1" type="ORF">SAMN06264365_116153</name>
</gene>
<keyword evidence="2" id="KW-1185">Reference proteome</keyword>
<evidence type="ECO:0000313" key="1">
    <source>
        <dbReference type="EMBL" id="SNS49142.1"/>
    </source>
</evidence>
<dbReference type="Proteomes" id="UP000198415">
    <property type="component" value="Unassembled WGS sequence"/>
</dbReference>
<dbReference type="RefSeq" id="WP_089297079.1">
    <property type="nucleotide sequence ID" value="NZ_BOMU01000079.1"/>
</dbReference>
<proteinExistence type="predicted"/>
<sequence>MNATVVVSIAGLIATTTVGVLSPVLQGRFAARNAAQARRYDQQLSVYADAMQFTYARKQQMARSGDPDDPYEANRVSPDWTTAATIGGRLHLLGTADLIRKWDAFQDADSALRWHALEESPLDEHGQPNVAPDDPYLVTFNTALENLIVALRRAAGVENAA</sequence>